<protein>
    <submittedName>
        <fullName evidence="1">Uncharacterized protein</fullName>
    </submittedName>
</protein>
<keyword evidence="2" id="KW-1185">Reference proteome</keyword>
<evidence type="ECO:0000313" key="1">
    <source>
        <dbReference type="EMBL" id="KAI3696404.1"/>
    </source>
</evidence>
<comment type="caution">
    <text evidence="1">The sequence shown here is derived from an EMBL/GenBank/DDBJ whole genome shotgun (WGS) entry which is preliminary data.</text>
</comment>
<proteinExistence type="predicted"/>
<sequence>MIVSKASFFYTNEHNTGERLTLKIMKNKVEDDELGIFGAEKYFKGVIDEERLRTSSNNVRCGSNRQQEKHEEPEPCQMPKPKTPSSVRSESSWDSRRGLLVGKWPNGNNRSKKTSVKSLLASLGCNCSDKGSVKITEAKQPVKGGDSGQKPKSLSSKWDDENVTIQREDCFTFPVLNPPVANVKHPGLPKAIREQELECEQEGEKFTSLEKKLTMLNWGRSTPRPEILDISRNGRNDDTGSDGSSDLFEIESFSTNENNLFLAGQAIENKYAPSEASVDWSVATASMADFSTPEDLMVSKNVKGSGILSGCTSVKAVRISGDEHSMPSGAKKAAVIVGPTRREWCNRLDSATPAAKIQADTKLICAGSGLHISQNGFGVARPVHRTQSTHVSSPHMYMKQ</sequence>
<dbReference type="EMBL" id="CM042043">
    <property type="protein sequence ID" value="KAI3696404.1"/>
    <property type="molecule type" value="Genomic_DNA"/>
</dbReference>
<accession>A0ACB8ZEL0</accession>
<evidence type="ECO:0000313" key="2">
    <source>
        <dbReference type="Proteomes" id="UP001056120"/>
    </source>
</evidence>
<reference evidence="2" key="1">
    <citation type="journal article" date="2022" name="Mol. Ecol. Resour.">
        <title>The genomes of chicory, endive, great burdock and yacon provide insights into Asteraceae palaeo-polyploidization history and plant inulin production.</title>
        <authorList>
            <person name="Fan W."/>
            <person name="Wang S."/>
            <person name="Wang H."/>
            <person name="Wang A."/>
            <person name="Jiang F."/>
            <person name="Liu H."/>
            <person name="Zhao H."/>
            <person name="Xu D."/>
            <person name="Zhang Y."/>
        </authorList>
    </citation>
    <scope>NUCLEOTIDE SEQUENCE [LARGE SCALE GENOMIC DNA]</scope>
    <source>
        <strain evidence="2">cv. Yunnan</strain>
    </source>
</reference>
<organism evidence="1 2">
    <name type="scientific">Smallanthus sonchifolius</name>
    <dbReference type="NCBI Taxonomy" id="185202"/>
    <lineage>
        <taxon>Eukaryota</taxon>
        <taxon>Viridiplantae</taxon>
        <taxon>Streptophyta</taxon>
        <taxon>Embryophyta</taxon>
        <taxon>Tracheophyta</taxon>
        <taxon>Spermatophyta</taxon>
        <taxon>Magnoliopsida</taxon>
        <taxon>eudicotyledons</taxon>
        <taxon>Gunneridae</taxon>
        <taxon>Pentapetalae</taxon>
        <taxon>asterids</taxon>
        <taxon>campanulids</taxon>
        <taxon>Asterales</taxon>
        <taxon>Asteraceae</taxon>
        <taxon>Asteroideae</taxon>
        <taxon>Heliantheae alliance</taxon>
        <taxon>Millerieae</taxon>
        <taxon>Smallanthus</taxon>
    </lineage>
</organism>
<dbReference type="Proteomes" id="UP001056120">
    <property type="component" value="Linkage Group LG26"/>
</dbReference>
<gene>
    <name evidence="1" type="ORF">L1987_79418</name>
</gene>
<reference evidence="1 2" key="2">
    <citation type="journal article" date="2022" name="Mol. Ecol. Resour.">
        <title>The genomes of chicory, endive, great burdock and yacon provide insights into Asteraceae paleo-polyploidization history and plant inulin production.</title>
        <authorList>
            <person name="Fan W."/>
            <person name="Wang S."/>
            <person name="Wang H."/>
            <person name="Wang A."/>
            <person name="Jiang F."/>
            <person name="Liu H."/>
            <person name="Zhao H."/>
            <person name="Xu D."/>
            <person name="Zhang Y."/>
        </authorList>
    </citation>
    <scope>NUCLEOTIDE SEQUENCE [LARGE SCALE GENOMIC DNA]</scope>
    <source>
        <strain evidence="2">cv. Yunnan</strain>
        <tissue evidence="1">Leaves</tissue>
    </source>
</reference>
<name>A0ACB8ZEL0_9ASTR</name>